<name>G2PHP5_STRV4</name>
<evidence type="ECO:0000313" key="3">
    <source>
        <dbReference type="Proteomes" id="UP000008703"/>
    </source>
</evidence>
<feature type="compositionally biased region" description="Low complexity" evidence="1">
    <location>
        <begin position="158"/>
        <end position="179"/>
    </location>
</feature>
<feature type="compositionally biased region" description="Basic and acidic residues" evidence="1">
    <location>
        <begin position="274"/>
        <end position="288"/>
    </location>
</feature>
<gene>
    <name evidence="2" type="ORF">Strvi_0070</name>
</gene>
<feature type="region of interest" description="Disordered" evidence="1">
    <location>
        <begin position="144"/>
        <end position="206"/>
    </location>
</feature>
<reference evidence="2" key="1">
    <citation type="submission" date="2011-08" db="EMBL/GenBank/DDBJ databases">
        <title>Complete sequence of plasmid 2 of Streptomyces violaceusniger Tu 4113.</title>
        <authorList>
            <consortium name="US DOE Joint Genome Institute"/>
            <person name="Lucas S."/>
            <person name="Han J."/>
            <person name="Lapidus A."/>
            <person name="Cheng J.-F."/>
            <person name="Goodwin L."/>
            <person name="Pitluck S."/>
            <person name="Peters L."/>
            <person name="Ivanova N."/>
            <person name="Daligault H."/>
            <person name="Detter J.C."/>
            <person name="Han C."/>
            <person name="Tapia R."/>
            <person name="Land M."/>
            <person name="Hauser L."/>
            <person name="Kyrpides N."/>
            <person name="Ivanova N."/>
            <person name="Pagani I."/>
            <person name="Hagen A."/>
            <person name="Katz L."/>
            <person name="Fiedler H.-P."/>
            <person name="Keasling J."/>
            <person name="Fortman J."/>
            <person name="Woyke T."/>
        </authorList>
    </citation>
    <scope>NUCLEOTIDE SEQUENCE [LARGE SCALE GENOMIC DNA]</scope>
    <source>
        <strain evidence="2">Tu 4113</strain>
        <plasmid evidence="2">pSTRVI02</plasmid>
    </source>
</reference>
<feature type="region of interest" description="Disordered" evidence="1">
    <location>
        <begin position="271"/>
        <end position="326"/>
    </location>
</feature>
<protein>
    <submittedName>
        <fullName evidence="2">Uncharacterized protein</fullName>
    </submittedName>
</protein>
<organism evidence="2 3">
    <name type="scientific">Streptomyces violaceusniger (strain Tu 4113)</name>
    <dbReference type="NCBI Taxonomy" id="653045"/>
    <lineage>
        <taxon>Bacteria</taxon>
        <taxon>Bacillati</taxon>
        <taxon>Actinomycetota</taxon>
        <taxon>Actinomycetes</taxon>
        <taxon>Kitasatosporales</taxon>
        <taxon>Streptomycetaceae</taxon>
        <taxon>Streptomyces</taxon>
        <taxon>Streptomyces violaceusniger group</taxon>
    </lineage>
</organism>
<sequence>MSDVFANFPAPYLGGPLTGKTEGAAGKRNADGAARAFDNFRAYGYIPATAPAVGSVIVVDEETKTVKADADGRAYVDVLSRKGETIAGWFGYPGSEHLTVAYCVICKQYATVYNSHVRRGSSHAGCTARGRAARVAAVEIMTGEKITAPGPQEQPNGATRAPEAPEATEATESAATVRAQAAEKSADSRPAPAPATQPPKPAAVRPLGSNQWRALDGMLNTSPRFAGLAAGEWDSARPGWQLATLSGTERVMESLTRSGHVAKTGTRYTITGKGRAEHAADPRTKSTDDGPQEGAARADLVTAPKPSAPRTAAKGAPAEPTGMDMS</sequence>
<feature type="compositionally biased region" description="Pro residues" evidence="1">
    <location>
        <begin position="191"/>
        <end position="201"/>
    </location>
</feature>
<dbReference type="EMBL" id="CP002996">
    <property type="protein sequence ID" value="AEM88846.1"/>
    <property type="molecule type" value="Genomic_DNA"/>
</dbReference>
<evidence type="ECO:0000313" key="2">
    <source>
        <dbReference type="EMBL" id="AEM88846.1"/>
    </source>
</evidence>
<evidence type="ECO:0000256" key="1">
    <source>
        <dbReference type="SAM" id="MobiDB-lite"/>
    </source>
</evidence>
<keyword evidence="3" id="KW-1185">Reference proteome</keyword>
<geneLocation type="plasmid" evidence="2 3">
    <name>pSTRVI02</name>
</geneLocation>
<proteinExistence type="predicted"/>
<dbReference type="RefSeq" id="WP_014043781.1">
    <property type="nucleotide sequence ID" value="NC_015952.1"/>
</dbReference>
<dbReference type="Proteomes" id="UP000008703">
    <property type="component" value="Plasmid pSTRVI02"/>
</dbReference>
<dbReference type="HOGENOM" id="CLU_852394_0_0_11"/>
<accession>G2PHP5</accession>
<keyword evidence="2" id="KW-0614">Plasmid</keyword>
<dbReference type="KEGG" id="svl:Strvi_0070"/>
<dbReference type="AlphaFoldDB" id="G2PHP5"/>